<evidence type="ECO:0000313" key="1">
    <source>
        <dbReference type="Proteomes" id="UP000694941"/>
    </source>
</evidence>
<keyword evidence="1" id="KW-1185">Reference proteome</keyword>
<dbReference type="Proteomes" id="UP000694941">
    <property type="component" value="Unplaced"/>
</dbReference>
<reference evidence="2" key="1">
    <citation type="submission" date="2025-08" db="UniProtKB">
        <authorList>
            <consortium name="RefSeq"/>
        </authorList>
    </citation>
    <scope>IDENTIFICATION</scope>
    <source>
        <tissue evidence="2">Muscle</tissue>
    </source>
</reference>
<dbReference type="Pfam" id="PF07165">
    <property type="entry name" value="DUF1397"/>
    <property type="match status" value="1"/>
</dbReference>
<protein>
    <submittedName>
        <fullName evidence="2">Uncharacterized protein LOC106466615</fullName>
    </submittedName>
</protein>
<dbReference type="InterPro" id="IPR009832">
    <property type="entry name" value="DUF1397"/>
</dbReference>
<accession>A0ABM1BHY3</accession>
<name>A0ABM1BHY3_LIMPO</name>
<evidence type="ECO:0000313" key="2">
    <source>
        <dbReference type="RefSeq" id="XP_013782364.1"/>
    </source>
</evidence>
<sequence>MKHLENCEDIVIFYKFQDFQGCLYNNIELYELFSSPGDILYRTEPSKLCELMNHIQNCTRVFETIECLTGKEKSALHTWKRSLNSTINYLCENNQLNLAKFVDGNGTNCHESTKKDDSKCTYKMSTFATYIEDIFQMEFDCRIAEDAFGCVDTVFSTCSHDVRDVYRGLIGTFMQESHCFENLEFPFKLKIL</sequence>
<proteinExistence type="predicted"/>
<dbReference type="RefSeq" id="XP_013782364.1">
    <property type="nucleotide sequence ID" value="XM_013926910.2"/>
</dbReference>
<organism evidence="1 2">
    <name type="scientific">Limulus polyphemus</name>
    <name type="common">Atlantic horseshoe crab</name>
    <dbReference type="NCBI Taxonomy" id="6850"/>
    <lineage>
        <taxon>Eukaryota</taxon>
        <taxon>Metazoa</taxon>
        <taxon>Ecdysozoa</taxon>
        <taxon>Arthropoda</taxon>
        <taxon>Chelicerata</taxon>
        <taxon>Merostomata</taxon>
        <taxon>Xiphosura</taxon>
        <taxon>Limulidae</taxon>
        <taxon>Limulus</taxon>
    </lineage>
</organism>
<dbReference type="GeneID" id="106466615"/>
<gene>
    <name evidence="2" type="primary">LOC106466615</name>
</gene>